<dbReference type="GO" id="GO:0030735">
    <property type="term" value="F:carnosine N-methyltransferase activity"/>
    <property type="evidence" value="ECO:0007669"/>
    <property type="project" value="UniProtKB-EC"/>
</dbReference>
<keyword evidence="4" id="KW-0808">Transferase</keyword>
<dbReference type="PANTHER" id="PTHR12303">
    <property type="entry name" value="CARNOSINE N-METHYLTRANSFERASE"/>
    <property type="match status" value="1"/>
</dbReference>
<dbReference type="EC" id="2.1.1.22" evidence="2"/>
<dbReference type="InterPro" id="IPR029063">
    <property type="entry name" value="SAM-dependent_MTases_sf"/>
</dbReference>
<dbReference type="InterPro" id="IPR012901">
    <property type="entry name" value="CARME"/>
</dbReference>
<evidence type="ECO:0000256" key="5">
    <source>
        <dbReference type="ARBA" id="ARBA00022691"/>
    </source>
</evidence>
<evidence type="ECO:0000256" key="3">
    <source>
        <dbReference type="ARBA" id="ARBA00022603"/>
    </source>
</evidence>
<dbReference type="Gene3D" id="3.40.50.150">
    <property type="entry name" value="Vaccinia Virus protein VP39"/>
    <property type="match status" value="1"/>
</dbReference>
<reference evidence="7" key="1">
    <citation type="submission" date="2025-08" db="UniProtKB">
        <authorList>
            <consortium name="RefSeq"/>
        </authorList>
    </citation>
    <scope>IDENTIFICATION</scope>
    <source>
        <strain evidence="7">Airmid</strain>
    </source>
</reference>
<evidence type="ECO:0000313" key="7">
    <source>
        <dbReference type="RefSeq" id="XP_027198037.1"/>
    </source>
</evidence>
<keyword evidence="3" id="KW-0489">Methyltransferase</keyword>
<evidence type="ECO:0000256" key="1">
    <source>
        <dbReference type="ARBA" id="ARBA00010086"/>
    </source>
</evidence>
<keyword evidence="6" id="KW-1185">Reference proteome</keyword>
<gene>
    <name evidence="7" type="primary">LOC113792326</name>
</gene>
<proteinExistence type="inferred from homology"/>
<dbReference type="OMA" id="ANEWTIH"/>
<dbReference type="AlphaFoldDB" id="A0A6P6XXH0"/>
<evidence type="ECO:0000256" key="2">
    <source>
        <dbReference type="ARBA" id="ARBA00012003"/>
    </source>
</evidence>
<sequence>AREWAAVLAEERKGCFEPLLDALLQHFPDHLTLPTRVLVPGSGLGRLMLEVAALGFHCQGCEYNYFNLLGANLMLNYCIPVDEIVFCPFMHCSLNQKTHDNRFRQYPLPDVCAAEMVKGAGSLNLVAGEFVQNYHAQNAEWDAVLTAFFIDTSRNVFLYVLVIAKITKPGGLWANCGPLLYHHSGSDKALNTAREVARLVRRGDVEDAVCVDLEGHVDLRDAFRQRRQHLEQPVVQLEDRDVERAAAERNAAAQAVSLTH</sequence>
<dbReference type="OrthoDB" id="978at2759"/>
<accession>A0A6P6XXH0</accession>
<name>A0A6P6XXH0_DERPT</name>
<protein>
    <recommendedName>
        <fullName evidence="2">carnosine N-methyltransferase</fullName>
        <ecNumber evidence="2">2.1.1.22</ecNumber>
    </recommendedName>
</protein>
<dbReference type="Pfam" id="PF07942">
    <property type="entry name" value="CARME"/>
    <property type="match status" value="1"/>
</dbReference>
<dbReference type="Proteomes" id="UP000515146">
    <property type="component" value="Unplaced"/>
</dbReference>
<dbReference type="SUPFAM" id="SSF53335">
    <property type="entry name" value="S-adenosyl-L-methionine-dependent methyltransferases"/>
    <property type="match status" value="1"/>
</dbReference>
<keyword evidence="5" id="KW-0949">S-adenosyl-L-methionine</keyword>
<dbReference type="InParanoid" id="A0A6P6XXH0"/>
<comment type="similarity">
    <text evidence="1">Belongs to the carnosine N-methyltransferase family.</text>
</comment>
<feature type="non-terminal residue" evidence="7">
    <location>
        <position position="1"/>
    </location>
</feature>
<dbReference type="SMART" id="SM01296">
    <property type="entry name" value="N2227"/>
    <property type="match status" value="1"/>
</dbReference>
<evidence type="ECO:0000313" key="6">
    <source>
        <dbReference type="Proteomes" id="UP000515146"/>
    </source>
</evidence>
<dbReference type="GO" id="GO:0032259">
    <property type="term" value="P:methylation"/>
    <property type="evidence" value="ECO:0007669"/>
    <property type="project" value="UniProtKB-KW"/>
</dbReference>
<dbReference type="KEGG" id="dpte:113792326"/>
<evidence type="ECO:0000256" key="4">
    <source>
        <dbReference type="ARBA" id="ARBA00022679"/>
    </source>
</evidence>
<dbReference type="PANTHER" id="PTHR12303:SF6">
    <property type="entry name" value="CARNOSINE N-METHYLTRANSFERASE"/>
    <property type="match status" value="1"/>
</dbReference>
<dbReference type="RefSeq" id="XP_027198037.1">
    <property type="nucleotide sequence ID" value="XM_027342236.1"/>
</dbReference>
<organism evidence="6 7">
    <name type="scientific">Dermatophagoides pteronyssinus</name>
    <name type="common">European house dust mite</name>
    <dbReference type="NCBI Taxonomy" id="6956"/>
    <lineage>
        <taxon>Eukaryota</taxon>
        <taxon>Metazoa</taxon>
        <taxon>Ecdysozoa</taxon>
        <taxon>Arthropoda</taxon>
        <taxon>Chelicerata</taxon>
        <taxon>Arachnida</taxon>
        <taxon>Acari</taxon>
        <taxon>Acariformes</taxon>
        <taxon>Sarcoptiformes</taxon>
        <taxon>Astigmata</taxon>
        <taxon>Psoroptidia</taxon>
        <taxon>Analgoidea</taxon>
        <taxon>Pyroglyphidae</taxon>
        <taxon>Dermatophagoidinae</taxon>
        <taxon>Dermatophagoides</taxon>
    </lineage>
</organism>